<dbReference type="InterPro" id="IPR035959">
    <property type="entry name" value="RutC-like_sf"/>
</dbReference>
<dbReference type="InterPro" id="IPR049368">
    <property type="entry name" value="FkbO_Hyg5-like_N"/>
</dbReference>
<proteinExistence type="predicted"/>
<name>A0A0S4KMM9_9BACT</name>
<gene>
    <name evidence="2" type="ORF">NITINOP_0197</name>
</gene>
<dbReference type="Gene3D" id="3.30.1330.40">
    <property type="entry name" value="RutC-like"/>
    <property type="match status" value="1"/>
</dbReference>
<sequence length="349" mass="38252">MTSASTRRVLSTGHGVQRTPSHLHVSYVEPRTLPSLFHSVSAPKPMAVVSFGQPLPYDVSCPVIAPDLPQIDGSPLIEVWTSDRPVHTSTDERLSTAVNGEWLIGSLSLDEPPDQPLDALTYEAYRTILRHLNDAGYPHLCRVWNYFPRINDDQDGLERYRRFCVGRHRALAESLPGFPGSLPAATAVGTQSGPLQIMFLANTEPGAHLGNPRQMNAYEYPSEYGPRSPSFARATLCQSEQGTTLFIAGTASVVGHASRHIGRPADQTRESVCNILTVLERAGAIGNADFLDEAGHPMYKVYVRDAGSLPEIRGALERSPLSSQLLLFLRGDLCRKELLVEIEGLIFSE</sequence>
<protein>
    <recommendedName>
        <fullName evidence="1">Chorismatase FkbO/Hyg5-like N-terminal domain-containing protein</fullName>
    </recommendedName>
</protein>
<keyword evidence="3" id="KW-1185">Reference proteome</keyword>
<feature type="domain" description="Chorismatase FkbO/Hyg5-like N-terminal" evidence="1">
    <location>
        <begin position="78"/>
        <end position="201"/>
    </location>
</feature>
<dbReference type="AlphaFoldDB" id="A0A0S4KMM9"/>
<dbReference type="Proteomes" id="UP000066284">
    <property type="component" value="Chromosome 1"/>
</dbReference>
<evidence type="ECO:0000313" key="2">
    <source>
        <dbReference type="EMBL" id="CUQ65173.1"/>
    </source>
</evidence>
<accession>A0A0S4KMM9</accession>
<dbReference type="EMBL" id="LN885086">
    <property type="protein sequence ID" value="CUQ65173.1"/>
    <property type="molecule type" value="Genomic_DNA"/>
</dbReference>
<reference evidence="3" key="1">
    <citation type="submission" date="2015-09" db="EMBL/GenBank/DDBJ databases">
        <authorList>
            <person name="Daims H."/>
        </authorList>
    </citation>
    <scope>NUCLEOTIDE SEQUENCE [LARGE SCALE GENOMIC DNA]</scope>
</reference>
<dbReference type="OrthoDB" id="1114505at2"/>
<dbReference type="KEGG" id="nio:NITINOP_0197"/>
<organism evidence="2 3">
    <name type="scientific">Candidatus Nitrospira inopinata</name>
    <dbReference type="NCBI Taxonomy" id="1715989"/>
    <lineage>
        <taxon>Bacteria</taxon>
        <taxon>Pseudomonadati</taxon>
        <taxon>Nitrospirota</taxon>
        <taxon>Nitrospiria</taxon>
        <taxon>Nitrospirales</taxon>
        <taxon>Nitrospiraceae</taxon>
        <taxon>Nitrospira</taxon>
    </lineage>
</organism>
<dbReference type="RefSeq" id="WP_062481980.1">
    <property type="nucleotide sequence ID" value="NZ_LN885086.1"/>
</dbReference>
<dbReference type="Pfam" id="PF21168">
    <property type="entry name" value="FkbO_Hyg5-like_N"/>
    <property type="match status" value="1"/>
</dbReference>
<evidence type="ECO:0000259" key="1">
    <source>
        <dbReference type="Pfam" id="PF21168"/>
    </source>
</evidence>
<dbReference type="SUPFAM" id="SSF55298">
    <property type="entry name" value="YjgF-like"/>
    <property type="match status" value="1"/>
</dbReference>
<dbReference type="STRING" id="1715989.NITINOP_0197"/>
<evidence type="ECO:0000313" key="3">
    <source>
        <dbReference type="Proteomes" id="UP000066284"/>
    </source>
</evidence>